<evidence type="ECO:0000313" key="1">
    <source>
        <dbReference type="EMBL" id="GJT19825.1"/>
    </source>
</evidence>
<comment type="caution">
    <text evidence="1">The sequence shown here is derived from an EMBL/GenBank/DDBJ whole genome shotgun (WGS) entry which is preliminary data.</text>
</comment>
<protein>
    <submittedName>
        <fullName evidence="1">Uncharacterized protein</fullName>
    </submittedName>
</protein>
<sequence>MLCLSLRYEVGKSSSAPTARPDGHFRRDYGFITTLDDEIMRDLERDDTDEIYGRMDDAQTELHMVTSRVNMLFRDRRTHARTARLIEIEARMSREAWGRSMDASNLACTEVMELRTQVVAQQSEITKVRATDRRRQTQLTEALKLMKTLQTQLTAL</sequence>
<dbReference type="EMBL" id="BQNB010013749">
    <property type="protein sequence ID" value="GJT19825.1"/>
    <property type="molecule type" value="Genomic_DNA"/>
</dbReference>
<reference evidence="1" key="1">
    <citation type="journal article" date="2022" name="Int. J. Mol. Sci.">
        <title>Draft Genome of Tanacetum Coccineum: Genomic Comparison of Closely Related Tanacetum-Family Plants.</title>
        <authorList>
            <person name="Yamashiro T."/>
            <person name="Shiraishi A."/>
            <person name="Nakayama K."/>
            <person name="Satake H."/>
        </authorList>
    </citation>
    <scope>NUCLEOTIDE SEQUENCE</scope>
</reference>
<evidence type="ECO:0000313" key="2">
    <source>
        <dbReference type="Proteomes" id="UP001151760"/>
    </source>
</evidence>
<keyword evidence="2" id="KW-1185">Reference proteome</keyword>
<reference evidence="1" key="2">
    <citation type="submission" date="2022-01" db="EMBL/GenBank/DDBJ databases">
        <authorList>
            <person name="Yamashiro T."/>
            <person name="Shiraishi A."/>
            <person name="Satake H."/>
            <person name="Nakayama K."/>
        </authorList>
    </citation>
    <scope>NUCLEOTIDE SEQUENCE</scope>
</reference>
<gene>
    <name evidence="1" type="ORF">Tco_0878531</name>
</gene>
<proteinExistence type="predicted"/>
<name>A0ABQ5BY56_9ASTR</name>
<accession>A0ABQ5BY56</accession>
<organism evidence="1 2">
    <name type="scientific">Tanacetum coccineum</name>
    <dbReference type="NCBI Taxonomy" id="301880"/>
    <lineage>
        <taxon>Eukaryota</taxon>
        <taxon>Viridiplantae</taxon>
        <taxon>Streptophyta</taxon>
        <taxon>Embryophyta</taxon>
        <taxon>Tracheophyta</taxon>
        <taxon>Spermatophyta</taxon>
        <taxon>Magnoliopsida</taxon>
        <taxon>eudicotyledons</taxon>
        <taxon>Gunneridae</taxon>
        <taxon>Pentapetalae</taxon>
        <taxon>asterids</taxon>
        <taxon>campanulids</taxon>
        <taxon>Asterales</taxon>
        <taxon>Asteraceae</taxon>
        <taxon>Asteroideae</taxon>
        <taxon>Anthemideae</taxon>
        <taxon>Anthemidinae</taxon>
        <taxon>Tanacetum</taxon>
    </lineage>
</organism>
<dbReference type="Proteomes" id="UP001151760">
    <property type="component" value="Unassembled WGS sequence"/>
</dbReference>